<feature type="transmembrane region" description="Helical" evidence="1">
    <location>
        <begin position="152"/>
        <end position="169"/>
    </location>
</feature>
<dbReference type="EMBL" id="CP092471">
    <property type="protein sequence ID" value="UVI38395.1"/>
    <property type="molecule type" value="Genomic_DNA"/>
</dbReference>
<evidence type="ECO:0000313" key="3">
    <source>
        <dbReference type="Proteomes" id="UP001065265"/>
    </source>
</evidence>
<evidence type="ECO:0000313" key="2">
    <source>
        <dbReference type="EMBL" id="UVI38395.1"/>
    </source>
</evidence>
<feature type="transmembrane region" description="Helical" evidence="1">
    <location>
        <begin position="85"/>
        <end position="112"/>
    </location>
</feature>
<keyword evidence="1" id="KW-0812">Transmembrane</keyword>
<reference evidence="2" key="1">
    <citation type="submission" date="2022-02" db="EMBL/GenBank/DDBJ databases">
        <title>Qipengyuania spongiae sp. nov., isolated from marine sponge.</title>
        <authorList>
            <person name="Li Z."/>
            <person name="Zhang M."/>
        </authorList>
    </citation>
    <scope>NUCLEOTIDE SEQUENCE</scope>
    <source>
        <strain evidence="2">PHS-Z21</strain>
    </source>
</reference>
<feature type="transmembrane region" description="Helical" evidence="1">
    <location>
        <begin position="205"/>
        <end position="230"/>
    </location>
</feature>
<feature type="transmembrane region" description="Helical" evidence="1">
    <location>
        <begin position="43"/>
        <end position="64"/>
    </location>
</feature>
<feature type="transmembrane region" description="Helical" evidence="1">
    <location>
        <begin position="12"/>
        <end position="31"/>
    </location>
</feature>
<dbReference type="Proteomes" id="UP001065265">
    <property type="component" value="Chromosome"/>
</dbReference>
<organism evidence="2 3">
    <name type="scientific">Qipengyuania spongiae</name>
    <dbReference type="NCBI Taxonomy" id="2909673"/>
    <lineage>
        <taxon>Bacteria</taxon>
        <taxon>Pseudomonadati</taxon>
        <taxon>Pseudomonadota</taxon>
        <taxon>Alphaproteobacteria</taxon>
        <taxon>Sphingomonadales</taxon>
        <taxon>Erythrobacteraceae</taxon>
        <taxon>Qipengyuania</taxon>
    </lineage>
</organism>
<evidence type="ECO:0000256" key="1">
    <source>
        <dbReference type="SAM" id="Phobius"/>
    </source>
</evidence>
<keyword evidence="1" id="KW-0472">Membrane</keyword>
<dbReference type="RefSeq" id="WP_265557560.1">
    <property type="nucleotide sequence ID" value="NZ_CP092471.1"/>
</dbReference>
<keyword evidence="1" id="KW-1133">Transmembrane helix</keyword>
<gene>
    <name evidence="2" type="ORF">L1F33_08985</name>
</gene>
<feature type="transmembrane region" description="Helical" evidence="1">
    <location>
        <begin position="175"/>
        <end position="193"/>
    </location>
</feature>
<feature type="transmembrane region" description="Helical" evidence="1">
    <location>
        <begin position="124"/>
        <end position="145"/>
    </location>
</feature>
<feature type="transmembrane region" description="Helical" evidence="1">
    <location>
        <begin position="565"/>
        <end position="584"/>
    </location>
</feature>
<feature type="transmembrane region" description="Helical" evidence="1">
    <location>
        <begin position="533"/>
        <end position="553"/>
    </location>
</feature>
<proteinExistence type="predicted"/>
<evidence type="ECO:0008006" key="4">
    <source>
        <dbReference type="Google" id="ProtNLM"/>
    </source>
</evidence>
<name>A0ABY5SVS0_9SPHN</name>
<protein>
    <recommendedName>
        <fullName evidence="4">ABC transporter permease</fullName>
    </recommendedName>
</protein>
<sequence>MIQLYKAELHRFARWGLCLAILHAIALFLLDRTFPKLFDDAEIVFLLGSAYGLVGAIFGFYQAANYARVNQWIALLHRPLAPWKIMASVIGASSTVLAASVTIPLFIFIASLSVPPDRVIDDRHWLLASGGALLALIGLGVGSYLALAPRRYGWSGALAIGALLVSGQGVGAEGLLLPLLLIVLLAVLVAGAFKPTRTLPPASPIPLAATVGVAGLSLYLLMVGASGLTYQLAMSAMGSSPEVDPPSGGMIEAMRIDSNDIIASGLETASTRGANLLGAGSEDFEAIRLPVPHGDLPIRGELSNSGPISFTELHGGIDWTYSHDRNALVGIRSNDGSSIGPLKPQDGFEAPPRPFDDDKMIAGGSLYRLDARSGVLKRLLQLPRDETILTAPFPAGPTITVLSDKSLYLLDRRAFEDDGTVTTKGAIPLPGPAGDLQRLDAKLLRDDVIVSFLFGRDSIDGPHAAWQELVTIDSAGDVISLARRSMKPDNPAFHRFRSYWISPAFRNVFAGAAGMGSGDAWIAPRAPVEVPRAMWFLAGILSLMATTGTVILARRRLLRPVETMCWALAALAFGIPLFTAFWLVRRA</sequence>
<accession>A0ABY5SVS0</accession>
<keyword evidence="3" id="KW-1185">Reference proteome</keyword>